<dbReference type="NCBIfam" id="TIGR00756">
    <property type="entry name" value="PPR"/>
    <property type="match status" value="1"/>
</dbReference>
<accession>A0A9P1D7N1</accession>
<dbReference type="EMBL" id="CAMXCT020003446">
    <property type="protein sequence ID" value="CAL1157911.1"/>
    <property type="molecule type" value="Genomic_DNA"/>
</dbReference>
<dbReference type="CDD" id="cd02869">
    <property type="entry name" value="PseudoU_synth_RluA_like"/>
    <property type="match status" value="1"/>
</dbReference>
<dbReference type="PROSITE" id="PS51375">
    <property type="entry name" value="PPR"/>
    <property type="match status" value="1"/>
</dbReference>
<keyword evidence="6" id="KW-1185">Reference proteome</keyword>
<evidence type="ECO:0000256" key="2">
    <source>
        <dbReference type="PROSITE-ProRule" id="PRU00708"/>
    </source>
</evidence>
<dbReference type="PANTHER" id="PTHR47447:SF17">
    <property type="entry name" value="OS12G0638900 PROTEIN"/>
    <property type="match status" value="1"/>
</dbReference>
<evidence type="ECO:0000256" key="1">
    <source>
        <dbReference type="ARBA" id="ARBA00022737"/>
    </source>
</evidence>
<proteinExistence type="predicted"/>
<evidence type="ECO:0000259" key="3">
    <source>
        <dbReference type="Pfam" id="PF00849"/>
    </source>
</evidence>
<dbReference type="InterPro" id="IPR006145">
    <property type="entry name" value="PsdUridine_synth_RsuA/RluA"/>
</dbReference>
<dbReference type="SUPFAM" id="SSF55120">
    <property type="entry name" value="Pseudouridine synthase"/>
    <property type="match status" value="1"/>
</dbReference>
<protein>
    <submittedName>
        <fullName evidence="5">Pentatricopeptide repeat-containing protein CRP1 homolog, chloroplastic</fullName>
    </submittedName>
</protein>
<evidence type="ECO:0000313" key="5">
    <source>
        <dbReference type="EMBL" id="CAL4791848.1"/>
    </source>
</evidence>
<keyword evidence="1" id="KW-0677">Repeat</keyword>
<dbReference type="EMBL" id="CAMXCT030003446">
    <property type="protein sequence ID" value="CAL4791848.1"/>
    <property type="molecule type" value="Genomic_DNA"/>
</dbReference>
<dbReference type="InterPro" id="IPR020103">
    <property type="entry name" value="PsdUridine_synth_cat_dom_sf"/>
</dbReference>
<organism evidence="4">
    <name type="scientific">Cladocopium goreaui</name>
    <dbReference type="NCBI Taxonomy" id="2562237"/>
    <lineage>
        <taxon>Eukaryota</taxon>
        <taxon>Sar</taxon>
        <taxon>Alveolata</taxon>
        <taxon>Dinophyceae</taxon>
        <taxon>Suessiales</taxon>
        <taxon>Symbiodiniaceae</taxon>
        <taxon>Cladocopium</taxon>
    </lineage>
</organism>
<comment type="caution">
    <text evidence="4">The sequence shown here is derived from an EMBL/GenBank/DDBJ whole genome shotgun (WGS) entry which is preliminary data.</text>
</comment>
<feature type="domain" description="Pseudouridine synthase RsuA/RluA-like" evidence="3">
    <location>
        <begin position="334"/>
        <end position="480"/>
    </location>
</feature>
<dbReference type="Gene3D" id="3.30.2350.10">
    <property type="entry name" value="Pseudouridine synthase"/>
    <property type="match status" value="1"/>
</dbReference>
<dbReference type="InterPro" id="IPR011990">
    <property type="entry name" value="TPR-like_helical_dom_sf"/>
</dbReference>
<dbReference type="EMBL" id="CAMXCT010003446">
    <property type="protein sequence ID" value="CAI4004536.1"/>
    <property type="molecule type" value="Genomic_DNA"/>
</dbReference>
<evidence type="ECO:0000313" key="4">
    <source>
        <dbReference type="EMBL" id="CAI4004536.1"/>
    </source>
</evidence>
<gene>
    <name evidence="4" type="ORF">C1SCF055_LOCUS30318</name>
</gene>
<dbReference type="AlphaFoldDB" id="A0A9P1D7N1"/>
<evidence type="ECO:0000313" key="6">
    <source>
        <dbReference type="Proteomes" id="UP001152797"/>
    </source>
</evidence>
<dbReference type="PANTHER" id="PTHR47447">
    <property type="entry name" value="OS03G0856100 PROTEIN"/>
    <property type="match status" value="1"/>
</dbReference>
<dbReference type="GO" id="GO:0009982">
    <property type="term" value="F:pseudouridine synthase activity"/>
    <property type="evidence" value="ECO:0007669"/>
    <property type="project" value="InterPro"/>
</dbReference>
<feature type="repeat" description="PPR" evidence="2">
    <location>
        <begin position="57"/>
        <end position="91"/>
    </location>
</feature>
<reference evidence="5 6" key="2">
    <citation type="submission" date="2024-05" db="EMBL/GenBank/DDBJ databases">
        <authorList>
            <person name="Chen Y."/>
            <person name="Shah S."/>
            <person name="Dougan E. K."/>
            <person name="Thang M."/>
            <person name="Chan C."/>
        </authorList>
    </citation>
    <scope>NUCLEOTIDE SEQUENCE [LARGE SCALE GENOMIC DNA]</scope>
</reference>
<dbReference type="Pfam" id="PF13041">
    <property type="entry name" value="PPR_2"/>
    <property type="match status" value="1"/>
</dbReference>
<sequence length="609" mass="66805">MAEREPAREILVALDAPRVQPNLFQFSAEASKLAKKGAWITVLHILKRLPRRQLYPDTILYSTAVSACEKAGEWRTALALLEEMEEKSVEANAFTFSSAIKACERQGCWEAVSKLLLHMANGNVQGNSYTFNAAIGTFGKAQMWLMALSLAKEMTIQQIQSDMITGSTLVGSLEGAQWPKALQAFDLLAASQVPRNDFTWNSMISACEQTWGVALQLLLAMSQQQWHPTSMSFSAALSACNHWPQTLALLETMARQRLRVTGIQVGSVLNCINMELGKPRAIDVLKMLMANWEGGDDDQGLKERVFVPRRHMENIELPAEILFQDESLIALAKPAGKSSEDCLQRLANYLQQPLTRLSRLDLPTSGILVAARGDQTAAASWWFLAQFAGRIVSKKYLCLATGDAGLPGYTEEIKLPLQVIAKDGVSRARVADGADGADGMAAHTRFTVLATLTSSDQSFSLLLAEPFTGRTHQIWAHLAQRGFPLQGDGAYGADGGAGRGLFLHCWQMELLAFGGTANEDMLSLQADLPPILSDELRKLTLLRGEMPEKNGRLKRTAAQPLTSQLFSLMLCDKGQKPCRIGANYIAAICAICGKRNSIQIMRCDEMRIS</sequence>
<dbReference type="GO" id="GO:0001522">
    <property type="term" value="P:pseudouridine synthesis"/>
    <property type="evidence" value="ECO:0007669"/>
    <property type="project" value="InterPro"/>
</dbReference>
<dbReference type="OrthoDB" id="424794at2759"/>
<dbReference type="GO" id="GO:0003723">
    <property type="term" value="F:RNA binding"/>
    <property type="evidence" value="ECO:0007669"/>
    <property type="project" value="InterPro"/>
</dbReference>
<dbReference type="Proteomes" id="UP001152797">
    <property type="component" value="Unassembled WGS sequence"/>
</dbReference>
<name>A0A9P1D7N1_9DINO</name>
<dbReference type="Gene3D" id="1.25.40.10">
    <property type="entry name" value="Tetratricopeptide repeat domain"/>
    <property type="match status" value="2"/>
</dbReference>
<reference evidence="4" key="1">
    <citation type="submission" date="2022-10" db="EMBL/GenBank/DDBJ databases">
        <authorList>
            <person name="Chen Y."/>
            <person name="Dougan E. K."/>
            <person name="Chan C."/>
            <person name="Rhodes N."/>
            <person name="Thang M."/>
        </authorList>
    </citation>
    <scope>NUCLEOTIDE SEQUENCE</scope>
</reference>
<dbReference type="InterPro" id="IPR002885">
    <property type="entry name" value="PPR_rpt"/>
</dbReference>
<dbReference type="Pfam" id="PF00849">
    <property type="entry name" value="PseudoU_synth_2"/>
    <property type="match status" value="1"/>
</dbReference>